<dbReference type="GO" id="GO:0042910">
    <property type="term" value="F:xenobiotic transmembrane transporter activity"/>
    <property type="evidence" value="ECO:0007669"/>
    <property type="project" value="TreeGrafter"/>
</dbReference>
<dbReference type="Proteomes" id="UP000019276">
    <property type="component" value="Unassembled WGS sequence"/>
</dbReference>
<reference evidence="2 3" key="1">
    <citation type="journal article" date="2014" name="Genome Announc.">
        <title>Draft Genome Sequence of the Agar-Degrading Bacterium Catenovulum sp. Strain DS-2, Isolated from Intestines of Haliotis diversicolor.</title>
        <authorList>
            <person name="Shan D."/>
            <person name="Li X."/>
            <person name="Gu Z."/>
            <person name="Wei G."/>
            <person name="Gao Z."/>
            <person name="Shao Z."/>
        </authorList>
    </citation>
    <scope>NUCLEOTIDE SEQUENCE [LARGE SCALE GENOMIC DNA]</scope>
    <source>
        <strain evidence="2 3">DS-2</strain>
    </source>
</reference>
<dbReference type="Gene3D" id="3.30.2090.10">
    <property type="entry name" value="Multidrug efflux transporter AcrB TolC docking domain, DN and DC subdomains"/>
    <property type="match status" value="2"/>
</dbReference>
<keyword evidence="3" id="KW-1185">Reference proteome</keyword>
<keyword evidence="1" id="KW-1133">Transmembrane helix</keyword>
<dbReference type="Gene3D" id="3.30.70.1440">
    <property type="entry name" value="Multidrug efflux transporter AcrB pore domain"/>
    <property type="match status" value="1"/>
</dbReference>
<dbReference type="Gene3D" id="3.30.70.1320">
    <property type="entry name" value="Multidrug efflux transporter AcrB pore domain like"/>
    <property type="match status" value="1"/>
</dbReference>
<feature type="transmembrane region" description="Helical" evidence="1">
    <location>
        <begin position="329"/>
        <end position="348"/>
    </location>
</feature>
<dbReference type="AlphaFoldDB" id="W7QK23"/>
<dbReference type="eggNOG" id="COG0841">
    <property type="taxonomic scope" value="Bacteria"/>
</dbReference>
<gene>
    <name evidence="2" type="ORF">DS2_01005</name>
</gene>
<dbReference type="Gene3D" id="3.30.70.1430">
    <property type="entry name" value="Multidrug efflux transporter AcrB pore domain"/>
    <property type="match status" value="2"/>
</dbReference>
<feature type="transmembrane region" description="Helical" evidence="1">
    <location>
        <begin position="526"/>
        <end position="547"/>
    </location>
</feature>
<dbReference type="Gene3D" id="1.20.1640.10">
    <property type="entry name" value="Multidrug efflux transporter AcrB transmembrane domain"/>
    <property type="match status" value="2"/>
</dbReference>
<accession>W7QK23</accession>
<dbReference type="SUPFAM" id="SSF82714">
    <property type="entry name" value="Multidrug efflux transporter AcrB TolC docking domain, DN and DC subdomains"/>
    <property type="match status" value="2"/>
</dbReference>
<feature type="transmembrane region" description="Helical" evidence="1">
    <location>
        <begin position="425"/>
        <end position="445"/>
    </location>
</feature>
<feature type="transmembrane region" description="Helical" evidence="1">
    <location>
        <begin position="889"/>
        <end position="909"/>
    </location>
</feature>
<dbReference type="OrthoDB" id="5287122at2"/>
<comment type="caution">
    <text evidence="2">The sequence shown here is derived from an EMBL/GenBank/DDBJ whole genome shotgun (WGS) entry which is preliminary data.</text>
</comment>
<dbReference type="InterPro" id="IPR027463">
    <property type="entry name" value="AcrB_DN_DC_subdom"/>
</dbReference>
<feature type="transmembrane region" description="Helical" evidence="1">
    <location>
        <begin position="992"/>
        <end position="1017"/>
    </location>
</feature>
<dbReference type="PATRIC" id="fig|1328313.3.peg.212"/>
<protein>
    <submittedName>
        <fullName evidence="2">RND family efflux transporter</fullName>
    </submittedName>
</protein>
<dbReference type="SUPFAM" id="SSF82866">
    <property type="entry name" value="Multidrug efflux transporter AcrB transmembrane domain"/>
    <property type="match status" value="2"/>
</dbReference>
<proteinExistence type="predicted"/>
<dbReference type="PANTHER" id="PTHR32063:SF33">
    <property type="entry name" value="RND SUPERFAMILY EFFLUX PUMP PERMEASE COMPONENT"/>
    <property type="match status" value="1"/>
</dbReference>
<evidence type="ECO:0000313" key="3">
    <source>
        <dbReference type="Proteomes" id="UP000019276"/>
    </source>
</evidence>
<dbReference type="Pfam" id="PF00873">
    <property type="entry name" value="ACR_tran"/>
    <property type="match status" value="1"/>
</dbReference>
<dbReference type="EMBL" id="ARZY01000001">
    <property type="protein sequence ID" value="EWH12256.1"/>
    <property type="molecule type" value="Genomic_DNA"/>
</dbReference>
<dbReference type="STRING" id="1328313.DS2_01005"/>
<name>W7QK23_9ALTE</name>
<dbReference type="SUPFAM" id="SSF82693">
    <property type="entry name" value="Multidrug efflux transporter AcrB pore domain, PN1, PN2, PC1 and PC2 subdomains"/>
    <property type="match status" value="2"/>
</dbReference>
<keyword evidence="1" id="KW-0472">Membrane</keyword>
<dbReference type="InterPro" id="IPR001036">
    <property type="entry name" value="Acrflvin-R"/>
</dbReference>
<sequence>MIAWFARNHVAANILLICIASAGLFSLFNRIPLEVFPTFSADTINVKVTLRGSTPEDSELSVASRIEESLMDLQGIEEIRSRSTEGGVSVTVEVEDGYDPRVLLDDVKMRVDAINTLPVEAERPIISLAVRLRDVIDVTISGNVSEREIRQLGERVRDDLLRIDGITQVELEAVRNYEIAVELTQDTLRSYNLTLSQVSQAIQSSSLDLSAGNIRTLGGDILIRSKGQAYQQDDFAKIVLKQHADGSILTLGDVAKITDGFEETSLRTRFDGELAAMIGVSRVGNQSAIEVAEKVKQYIDSMQDKLPQGIKLSYWDDDSVIVKNRISTLVSNAVQGGILVLILLGLFLRPSVAFWVFLGIPISFLGAFSLMPLLGVTLNIVSLFGFIVVLGIVVDDAIVTGENVYKHLEKAENGLQAAIRGTQEVSVPVTFGVLTTVVAFVPILFMEGGRGKIFAQIPAVVIPVLLFSLIESKFVLPAHLKYLRVRSQRNNSGRIAKFQQRFADGFEAGILKYYQPALTKCLSNKLTTVVSFVGVLLIIIVAATQGYTKFTFFPRVPSETVTASVVMPSGTPFEVTDRHIDRMTKLARQLQEKYIDPDTGESIVVHILSQTGNGGSAANGRVRFEITPPEKRSMDISSQDLAREWRSLIGEIPGAEELTFRSEIGRSSDPIDIQLRGNNFVQLNKVAEAIKDRLATYPTVFDIRDSMADGKEELQIELKPEAHLLGISRSDVIRQVRQAFFGIQAQRIQRGRDDIRVMVRFPIEERDSIAQLSSMLITTNQGKQIPLSHVAYFVPGTSPTAIYRIDGNRVLNVLADVDKEQTNMTVLFDDLNQYIRGLVDQYPSVTYVMDGEAKEQAESFNSLAIGLFGVFFAIYALLAIPLGSYAKPLVVMSIIPFGAIGSMVGHWIMGMDLTIMSILGLLALLGVVVNDSLVLVDYIGKVRKQGVDVYEAVLSAGAARFRPVILTSLTTFFGLLPLLFEKSTQAQFLIPMAVSLAFGIIFATLITLLLVPVNYLASYQIKQWFTQQKQMWAQA</sequence>
<evidence type="ECO:0000313" key="2">
    <source>
        <dbReference type="EMBL" id="EWH12256.1"/>
    </source>
</evidence>
<feature type="transmembrane region" description="Helical" evidence="1">
    <location>
        <begin position="915"/>
        <end position="940"/>
    </location>
</feature>
<feature type="transmembrane region" description="Helical" evidence="1">
    <location>
        <begin position="457"/>
        <end position="476"/>
    </location>
</feature>
<organism evidence="2 3">
    <name type="scientific">Catenovulum agarivorans DS-2</name>
    <dbReference type="NCBI Taxonomy" id="1328313"/>
    <lineage>
        <taxon>Bacteria</taxon>
        <taxon>Pseudomonadati</taxon>
        <taxon>Pseudomonadota</taxon>
        <taxon>Gammaproteobacteria</taxon>
        <taxon>Alteromonadales</taxon>
        <taxon>Alteromonadaceae</taxon>
        <taxon>Catenovulum</taxon>
    </lineage>
</organism>
<evidence type="ECO:0000256" key="1">
    <source>
        <dbReference type="SAM" id="Phobius"/>
    </source>
</evidence>
<dbReference type="PRINTS" id="PR00702">
    <property type="entry name" value="ACRIFLAVINRP"/>
</dbReference>
<keyword evidence="1" id="KW-0812">Transmembrane</keyword>
<feature type="transmembrane region" description="Helical" evidence="1">
    <location>
        <begin position="961"/>
        <end position="980"/>
    </location>
</feature>
<dbReference type="PANTHER" id="PTHR32063">
    <property type="match status" value="1"/>
</dbReference>
<feature type="transmembrane region" description="Helical" evidence="1">
    <location>
        <begin position="863"/>
        <end position="882"/>
    </location>
</feature>
<dbReference type="RefSeq" id="WP_035012716.1">
    <property type="nucleotide sequence ID" value="NZ_ARZY01000001.1"/>
</dbReference>
<dbReference type="GO" id="GO:0005886">
    <property type="term" value="C:plasma membrane"/>
    <property type="evidence" value="ECO:0007669"/>
    <property type="project" value="TreeGrafter"/>
</dbReference>